<organism evidence="2 3">
    <name type="scientific">Psychroflexus maritimus</name>
    <dbReference type="NCBI Taxonomy" id="2714865"/>
    <lineage>
        <taxon>Bacteria</taxon>
        <taxon>Pseudomonadati</taxon>
        <taxon>Bacteroidota</taxon>
        <taxon>Flavobacteriia</taxon>
        <taxon>Flavobacteriales</taxon>
        <taxon>Flavobacteriaceae</taxon>
        <taxon>Psychroflexus</taxon>
    </lineage>
</organism>
<evidence type="ECO:0000313" key="2">
    <source>
        <dbReference type="EMBL" id="NGZ90563.1"/>
    </source>
</evidence>
<dbReference type="RefSeq" id="WP_166400800.1">
    <property type="nucleotide sequence ID" value="NZ_JAANAS010000083.1"/>
</dbReference>
<dbReference type="Proteomes" id="UP000643701">
    <property type="component" value="Unassembled WGS sequence"/>
</dbReference>
<name>A0A967AFE8_9FLAO</name>
<dbReference type="SUPFAM" id="SSF56935">
    <property type="entry name" value="Porins"/>
    <property type="match status" value="1"/>
</dbReference>
<proteinExistence type="predicted"/>
<keyword evidence="1" id="KW-0732">Signal</keyword>
<accession>A0A967AFE8</accession>
<reference evidence="2" key="1">
    <citation type="submission" date="2020-03" db="EMBL/GenBank/DDBJ databases">
        <title>Psychroflexus Maritimus sp. nov., isolate from marine sediment.</title>
        <authorList>
            <person name="Zhong Y.-L."/>
        </authorList>
    </citation>
    <scope>NUCLEOTIDE SEQUENCE</scope>
    <source>
        <strain evidence="2">C1</strain>
    </source>
</reference>
<dbReference type="Gene3D" id="2.40.160.60">
    <property type="entry name" value="Outer membrane protein transport protein (OMPP1/FadL/TodX)"/>
    <property type="match status" value="1"/>
</dbReference>
<gene>
    <name evidence="2" type="ORF">G7034_09890</name>
</gene>
<comment type="caution">
    <text evidence="2">The sequence shown here is derived from an EMBL/GenBank/DDBJ whole genome shotgun (WGS) entry which is preliminary data.</text>
</comment>
<keyword evidence="3" id="KW-1185">Reference proteome</keyword>
<sequence length="416" mass="46382">MFKKFITCILLVIGSFAFAQQGLNSPYSFYGLGSNNFKGTVENRSMGGISNYSDSIHLNLRNPAAYGSLKAVAFTGAISVESVNYKDNNSSDQFNITSVDYFALGLPTKIGGFGAELIPETTVGYKISALGDEQLNEFEGRGGLNSFRLAYGVQPFKNLNIGASLNYRFGNSENKALIILNNVQYSTRDLNINQFSGLSYNFGAMYDIPLKNKVRIRTSFNYVPAATINVDNNRTIAAVRFGNNNSEIVVNELSFGDANFDVELPDLLTLGIGVGKETSWYVGLDYVREGQSNFDALTFNNTENASYVASNKFRLGGFYIPRYDEPNQKRFYKRFVYRAGLRFEETGLNINGQNIEEFGISFGVGIPGGSFFTNANLGLEYGQRGTTSNNLVQENFFSFFLNFTFNDRWFIEKKYN</sequence>
<protein>
    <submittedName>
        <fullName evidence="2">Lipid outer membrane transport protein FadL-like protein</fullName>
    </submittedName>
</protein>
<dbReference type="EMBL" id="JAANAS010000083">
    <property type="protein sequence ID" value="NGZ90563.1"/>
    <property type="molecule type" value="Genomic_DNA"/>
</dbReference>
<feature type="chain" id="PRO_5036878634" evidence="1">
    <location>
        <begin position="20"/>
        <end position="416"/>
    </location>
</feature>
<evidence type="ECO:0000256" key="1">
    <source>
        <dbReference type="SAM" id="SignalP"/>
    </source>
</evidence>
<evidence type="ECO:0000313" key="3">
    <source>
        <dbReference type="Proteomes" id="UP000643701"/>
    </source>
</evidence>
<feature type="signal peptide" evidence="1">
    <location>
        <begin position="1"/>
        <end position="19"/>
    </location>
</feature>
<dbReference type="AlphaFoldDB" id="A0A967AFE8"/>